<evidence type="ECO:0000256" key="4">
    <source>
        <dbReference type="ARBA" id="ARBA00022989"/>
    </source>
</evidence>
<dbReference type="GO" id="GO:0016020">
    <property type="term" value="C:membrane"/>
    <property type="evidence" value="ECO:0007669"/>
    <property type="project" value="UniProtKB-SubCell"/>
</dbReference>
<feature type="compositionally biased region" description="Basic and acidic residues" evidence="6">
    <location>
        <begin position="90"/>
        <end position="106"/>
    </location>
</feature>
<dbReference type="InterPro" id="IPR051223">
    <property type="entry name" value="Polycystin"/>
</dbReference>
<feature type="transmembrane region" description="Helical" evidence="7">
    <location>
        <begin position="631"/>
        <end position="654"/>
    </location>
</feature>
<dbReference type="PaxDb" id="55529-EKX54516"/>
<dbReference type="PROSITE" id="PS50096">
    <property type="entry name" value="IQ"/>
    <property type="match status" value="3"/>
</dbReference>
<dbReference type="EMBL" id="JH992967">
    <property type="protein sequence ID" value="EKX54516.1"/>
    <property type="molecule type" value="Genomic_DNA"/>
</dbReference>
<dbReference type="InterPro" id="IPR000048">
    <property type="entry name" value="IQ_motif_EF-hand-BS"/>
</dbReference>
<evidence type="ECO:0000256" key="3">
    <source>
        <dbReference type="ARBA" id="ARBA00022692"/>
    </source>
</evidence>
<comment type="subcellular location">
    <subcellularLocation>
        <location evidence="1">Membrane</location>
        <topology evidence="1">Multi-pass membrane protein</topology>
    </subcellularLocation>
</comment>
<feature type="compositionally biased region" description="Basic and acidic residues" evidence="6">
    <location>
        <begin position="62"/>
        <end position="83"/>
    </location>
</feature>
<evidence type="ECO:0000256" key="5">
    <source>
        <dbReference type="ARBA" id="ARBA00023136"/>
    </source>
</evidence>
<dbReference type="HOGENOM" id="CLU_279721_0_0_1"/>
<gene>
    <name evidence="9" type="ORF">GUITHDRAFT_99993</name>
</gene>
<dbReference type="Pfam" id="PF00612">
    <property type="entry name" value="IQ"/>
    <property type="match status" value="2"/>
</dbReference>
<reference evidence="10" key="3">
    <citation type="submission" date="2016-03" db="UniProtKB">
        <authorList>
            <consortium name="EnsemblProtists"/>
        </authorList>
    </citation>
    <scope>IDENTIFICATION</scope>
</reference>
<evidence type="ECO:0000313" key="11">
    <source>
        <dbReference type="Proteomes" id="UP000011087"/>
    </source>
</evidence>
<keyword evidence="11" id="KW-1185">Reference proteome</keyword>
<dbReference type="OrthoDB" id="10688669at2759"/>
<dbReference type="InterPro" id="IPR046791">
    <property type="entry name" value="Polycystin_dom"/>
</dbReference>
<name>L1K0Z6_GUITC</name>
<dbReference type="KEGG" id="gtt:GUITHDRAFT_99993"/>
<keyword evidence="4 7" id="KW-1133">Transmembrane helix</keyword>
<dbReference type="GeneID" id="17311037"/>
<evidence type="ECO:0000259" key="8">
    <source>
        <dbReference type="Pfam" id="PF20519"/>
    </source>
</evidence>
<dbReference type="RefSeq" id="XP_005841496.1">
    <property type="nucleotide sequence ID" value="XM_005841439.1"/>
</dbReference>
<dbReference type="Proteomes" id="UP000011087">
    <property type="component" value="Unassembled WGS sequence"/>
</dbReference>
<dbReference type="PANTHER" id="PTHR10877:SF183">
    <property type="entry name" value="AT14535P-RELATED"/>
    <property type="match status" value="1"/>
</dbReference>
<evidence type="ECO:0000256" key="7">
    <source>
        <dbReference type="SAM" id="Phobius"/>
    </source>
</evidence>
<evidence type="ECO:0000313" key="10">
    <source>
        <dbReference type="EnsemblProtists" id="EKX54516"/>
    </source>
</evidence>
<evidence type="ECO:0000313" key="9">
    <source>
        <dbReference type="EMBL" id="EKX54516.1"/>
    </source>
</evidence>
<feature type="transmembrane region" description="Helical" evidence="7">
    <location>
        <begin position="781"/>
        <end position="803"/>
    </location>
</feature>
<evidence type="ECO:0000256" key="6">
    <source>
        <dbReference type="SAM" id="MobiDB-lite"/>
    </source>
</evidence>
<keyword evidence="5 7" id="KW-0472">Membrane</keyword>
<reference evidence="11" key="2">
    <citation type="submission" date="2012-11" db="EMBL/GenBank/DDBJ databases">
        <authorList>
            <person name="Kuo A."/>
            <person name="Curtis B.A."/>
            <person name="Tanifuji G."/>
            <person name="Burki F."/>
            <person name="Gruber A."/>
            <person name="Irimia M."/>
            <person name="Maruyama S."/>
            <person name="Arias M.C."/>
            <person name="Ball S.G."/>
            <person name="Gile G.H."/>
            <person name="Hirakawa Y."/>
            <person name="Hopkins J.F."/>
            <person name="Rensing S.A."/>
            <person name="Schmutz J."/>
            <person name="Symeonidi A."/>
            <person name="Elias M."/>
            <person name="Eveleigh R.J."/>
            <person name="Herman E.K."/>
            <person name="Klute M.J."/>
            <person name="Nakayama T."/>
            <person name="Obornik M."/>
            <person name="Reyes-Prieto A."/>
            <person name="Armbrust E.V."/>
            <person name="Aves S.J."/>
            <person name="Beiko R.G."/>
            <person name="Coutinho P."/>
            <person name="Dacks J.B."/>
            <person name="Durnford D.G."/>
            <person name="Fast N.M."/>
            <person name="Green B.R."/>
            <person name="Grisdale C."/>
            <person name="Hempe F."/>
            <person name="Henrissat B."/>
            <person name="Hoppner M.P."/>
            <person name="Ishida K.-I."/>
            <person name="Kim E."/>
            <person name="Koreny L."/>
            <person name="Kroth P.G."/>
            <person name="Liu Y."/>
            <person name="Malik S.-B."/>
            <person name="Maier U.G."/>
            <person name="McRose D."/>
            <person name="Mock T."/>
            <person name="Neilson J.A."/>
            <person name="Onodera N.T."/>
            <person name="Poole A.M."/>
            <person name="Pritham E.J."/>
            <person name="Richards T.A."/>
            <person name="Rocap G."/>
            <person name="Roy S.W."/>
            <person name="Sarai C."/>
            <person name="Schaack S."/>
            <person name="Shirato S."/>
            <person name="Slamovits C.H."/>
            <person name="Spencer D.F."/>
            <person name="Suzuki S."/>
            <person name="Worden A.Z."/>
            <person name="Zauner S."/>
            <person name="Barry K."/>
            <person name="Bell C."/>
            <person name="Bharti A.K."/>
            <person name="Crow J.A."/>
            <person name="Grimwood J."/>
            <person name="Kramer R."/>
            <person name="Lindquist E."/>
            <person name="Lucas S."/>
            <person name="Salamov A."/>
            <person name="McFadden G.I."/>
            <person name="Lane C.E."/>
            <person name="Keeling P.J."/>
            <person name="Gray M.W."/>
            <person name="Grigoriev I.V."/>
            <person name="Archibald J.M."/>
        </authorList>
    </citation>
    <scope>NUCLEOTIDE SEQUENCE</scope>
    <source>
        <strain evidence="11">CCMP2712</strain>
    </source>
</reference>
<feature type="region of interest" description="Disordered" evidence="6">
    <location>
        <begin position="1107"/>
        <end position="1126"/>
    </location>
</feature>
<feature type="domain" description="Polycystin" evidence="8">
    <location>
        <begin position="555"/>
        <end position="607"/>
    </location>
</feature>
<feature type="transmembrane region" description="Helical" evidence="7">
    <location>
        <begin position="347"/>
        <end position="370"/>
    </location>
</feature>
<protein>
    <recommendedName>
        <fullName evidence="8">Polycystin domain-containing protein</fullName>
    </recommendedName>
</protein>
<evidence type="ECO:0000256" key="2">
    <source>
        <dbReference type="ARBA" id="ARBA00007200"/>
    </source>
</evidence>
<proteinExistence type="inferred from homology"/>
<feature type="transmembrane region" description="Helical" evidence="7">
    <location>
        <begin position="566"/>
        <end position="588"/>
    </location>
</feature>
<feature type="transmembrane region" description="Helical" evidence="7">
    <location>
        <begin position="860"/>
        <end position="884"/>
    </location>
</feature>
<sequence>MISRRAINFDIADEEDYVEEIRDESLKTGEQAPAYQRVYPNGSIESNDFEQRSEKSASMSEKSVEYEGEKAMDGKDKSKGSRPEEEEEPAREMKKARDMDSLHDETPRAAAHLTQHEGVHASLETGWGGDESVTSTRRIHSMVEARDYNRRVKLQIQKERAEEALHVTAVKIQSMWRMFSCYKSLLLAKVRKRREEKRARACTMIQKVFRGHQARNNVGLGVIIEFRKKQNSAAALVQSVFRGHVARMYADVLRQRRDSDLDLARSKRAQALIRGARTRSRVWMVWNFLRHKVSTIERFCKQRFQPWQREQVELLNDNLNKVVRIQALARRYLAYKRAREMRSAKRHFLAVGQGMVLFLVMMTLLLSFTINERSNGAFSDFSSALVRSFTGSSPQQLSLPLAAVRNPAGLWRWLNRTLLVCSFLERTRSCDVQVRNERNCTSSLSFEHAIPAIIVSSVAAGQKRSKRYRHGTWPLSGNTTAMVSSSPYSASNSDKSKYGSVYLPFQFDPAASFGALQGFLSQYHSGFFQLDDPLLGNSSFLDCGVPLVGGICRYQTGRWLDSSTRALVLGFAVASPSMNALMTVRLLVEMDVGGGIMPSLHTSSSRLQVYGGSPKPWDGAWDVGVRIFPEILFLLFGACYVVSILLRSCFFISFRPGSFFSIDKLEIRRPRDSLRILSLQPLKSLDNFLTFLLFLATFLWLLLQLAAQVMSSQIVAGTRSWSTSTVVGVADFAFAQGLVNLHGWGDAMIAIVAMLMWHRLLFSYISTIRRFRTSILSVRRLVVPLAALLITGGAMTLGLAHVAHLSFGRNIKGFETIDSCLLRLVQTLVAVMEEDEPGRMPAAVGGYGRTSSLAQGQSGVFMAVVFLLALCFLGVTCAVVIVAYTEEEEMTTGILNRPWLYEGTIRTAIYSDWELPPLSEVRHAVVEAFRSRVEEQVQLKKAAIQARVLSHIRADSLRVADVNSFKWALEVDKTKDLDRKTAKVGGHLHLLSADDYQWQYLMKTSRVLAHQTRDYDRRINQMESLFLLTSFRLHELIEHFVKLDFPRRRFHWPQARLSSDEIDKAKRLLQRQTEEKGKKMIKIPSKMLGAIEKQCDTLKKVMHEINGMVKDTNSEETETPRSDAVG</sequence>
<accession>L1K0Z6</accession>
<keyword evidence="3 7" id="KW-0812">Transmembrane</keyword>
<dbReference type="AlphaFoldDB" id="L1K0Z6"/>
<dbReference type="SMART" id="SM00015">
    <property type="entry name" value="IQ"/>
    <property type="match status" value="4"/>
</dbReference>
<organism evidence="9">
    <name type="scientific">Guillardia theta (strain CCMP2712)</name>
    <name type="common">Cryptophyte</name>
    <dbReference type="NCBI Taxonomy" id="905079"/>
    <lineage>
        <taxon>Eukaryota</taxon>
        <taxon>Cryptophyceae</taxon>
        <taxon>Pyrenomonadales</taxon>
        <taxon>Geminigeraceae</taxon>
        <taxon>Guillardia</taxon>
    </lineage>
</organism>
<feature type="region of interest" description="Disordered" evidence="6">
    <location>
        <begin position="22"/>
        <end position="106"/>
    </location>
</feature>
<comment type="similarity">
    <text evidence="2">Belongs to the polycystin family.</text>
</comment>
<reference evidence="9 11" key="1">
    <citation type="journal article" date="2012" name="Nature">
        <title>Algal genomes reveal evolutionary mosaicism and the fate of nucleomorphs.</title>
        <authorList>
            <consortium name="DOE Joint Genome Institute"/>
            <person name="Curtis B.A."/>
            <person name="Tanifuji G."/>
            <person name="Burki F."/>
            <person name="Gruber A."/>
            <person name="Irimia M."/>
            <person name="Maruyama S."/>
            <person name="Arias M.C."/>
            <person name="Ball S.G."/>
            <person name="Gile G.H."/>
            <person name="Hirakawa Y."/>
            <person name="Hopkins J.F."/>
            <person name="Kuo A."/>
            <person name="Rensing S.A."/>
            <person name="Schmutz J."/>
            <person name="Symeonidi A."/>
            <person name="Elias M."/>
            <person name="Eveleigh R.J."/>
            <person name="Herman E.K."/>
            <person name="Klute M.J."/>
            <person name="Nakayama T."/>
            <person name="Obornik M."/>
            <person name="Reyes-Prieto A."/>
            <person name="Armbrust E.V."/>
            <person name="Aves S.J."/>
            <person name="Beiko R.G."/>
            <person name="Coutinho P."/>
            <person name="Dacks J.B."/>
            <person name="Durnford D.G."/>
            <person name="Fast N.M."/>
            <person name="Green B.R."/>
            <person name="Grisdale C.J."/>
            <person name="Hempel F."/>
            <person name="Henrissat B."/>
            <person name="Hoppner M.P."/>
            <person name="Ishida K."/>
            <person name="Kim E."/>
            <person name="Koreny L."/>
            <person name="Kroth P.G."/>
            <person name="Liu Y."/>
            <person name="Malik S.B."/>
            <person name="Maier U.G."/>
            <person name="McRose D."/>
            <person name="Mock T."/>
            <person name="Neilson J.A."/>
            <person name="Onodera N.T."/>
            <person name="Poole A.M."/>
            <person name="Pritham E.J."/>
            <person name="Richards T.A."/>
            <person name="Rocap G."/>
            <person name="Roy S.W."/>
            <person name="Sarai C."/>
            <person name="Schaack S."/>
            <person name="Shirato S."/>
            <person name="Slamovits C.H."/>
            <person name="Spencer D.F."/>
            <person name="Suzuki S."/>
            <person name="Worden A.Z."/>
            <person name="Zauner S."/>
            <person name="Barry K."/>
            <person name="Bell C."/>
            <person name="Bharti A.K."/>
            <person name="Crow J.A."/>
            <person name="Grimwood J."/>
            <person name="Kramer R."/>
            <person name="Lindquist E."/>
            <person name="Lucas S."/>
            <person name="Salamov A."/>
            <person name="McFadden G.I."/>
            <person name="Lane C.E."/>
            <person name="Keeling P.J."/>
            <person name="Gray M.W."/>
            <person name="Grigoriev I.V."/>
            <person name="Archibald J.M."/>
        </authorList>
    </citation>
    <scope>NUCLEOTIDE SEQUENCE</scope>
    <source>
        <strain evidence="9 11">CCMP2712</strain>
    </source>
</reference>
<evidence type="ECO:0000256" key="1">
    <source>
        <dbReference type="ARBA" id="ARBA00004141"/>
    </source>
</evidence>
<feature type="transmembrane region" description="Helical" evidence="7">
    <location>
        <begin position="741"/>
        <end position="760"/>
    </location>
</feature>
<dbReference type="Gene3D" id="1.20.5.190">
    <property type="match status" value="1"/>
</dbReference>
<dbReference type="Pfam" id="PF20519">
    <property type="entry name" value="Polycystin_dom"/>
    <property type="match status" value="1"/>
</dbReference>
<dbReference type="PANTHER" id="PTHR10877">
    <property type="entry name" value="POLYCYSTIN FAMILY MEMBER"/>
    <property type="match status" value="1"/>
</dbReference>
<dbReference type="EnsemblProtists" id="EKX54516">
    <property type="protein sequence ID" value="EKX54516"/>
    <property type="gene ID" value="GUITHDRAFT_99993"/>
</dbReference>
<feature type="transmembrane region" description="Helical" evidence="7">
    <location>
        <begin position="685"/>
        <end position="703"/>
    </location>
</feature>